<dbReference type="InterPro" id="IPR029058">
    <property type="entry name" value="AB_hydrolase_fold"/>
</dbReference>
<sequence length="201" mass="21480">MVQAPAAVDAVVLALHGGSEDTSTRSTRWWHPGLLRMDVLAGHLAADAPRTAVFVLRFAVAAWNADGDGVVRDLRWALDLVGRRFPGRPVVLVGHSLGARVAVRSAAGTDGPGQVRGLVLLAPWLPDDPVALAVPVVVLSGARDRTVPREQVLRWVDAARTAGTPISAREDPTGDHAMLRNAGRWHRDTAAAVRRLLTDDD</sequence>
<evidence type="ECO:0000313" key="2">
    <source>
        <dbReference type="EMBL" id="MBM9466620.1"/>
    </source>
</evidence>
<organism evidence="2 3">
    <name type="scientific">Nakamurella leprariae</name>
    <dbReference type="NCBI Taxonomy" id="2803911"/>
    <lineage>
        <taxon>Bacteria</taxon>
        <taxon>Bacillati</taxon>
        <taxon>Actinomycetota</taxon>
        <taxon>Actinomycetes</taxon>
        <taxon>Nakamurellales</taxon>
        <taxon>Nakamurellaceae</taxon>
        <taxon>Nakamurella</taxon>
    </lineage>
</organism>
<dbReference type="GO" id="GO:0016787">
    <property type="term" value="F:hydrolase activity"/>
    <property type="evidence" value="ECO:0007669"/>
    <property type="project" value="UniProtKB-KW"/>
</dbReference>
<dbReference type="AlphaFoldDB" id="A0A938Y6D4"/>
<reference evidence="2" key="1">
    <citation type="submission" date="2021-01" db="EMBL/GenBank/DDBJ databases">
        <title>YIM 132084 draft genome.</title>
        <authorList>
            <person name="An D."/>
        </authorList>
    </citation>
    <scope>NUCLEOTIDE SEQUENCE</scope>
    <source>
        <strain evidence="2">YIM 132084</strain>
    </source>
</reference>
<comment type="caution">
    <text evidence="2">The sequence shown here is derived from an EMBL/GenBank/DDBJ whole genome shotgun (WGS) entry which is preliminary data.</text>
</comment>
<dbReference type="Gene3D" id="3.40.50.1820">
    <property type="entry name" value="alpha/beta hydrolase"/>
    <property type="match status" value="1"/>
</dbReference>
<proteinExistence type="predicted"/>
<dbReference type="InterPro" id="IPR022742">
    <property type="entry name" value="Hydrolase_4"/>
</dbReference>
<evidence type="ECO:0000259" key="1">
    <source>
        <dbReference type="Pfam" id="PF12146"/>
    </source>
</evidence>
<dbReference type="Proteomes" id="UP000663792">
    <property type="component" value="Unassembled WGS sequence"/>
</dbReference>
<gene>
    <name evidence="2" type="ORF">JL106_04905</name>
</gene>
<dbReference type="EMBL" id="JAERWK010000007">
    <property type="protein sequence ID" value="MBM9466620.1"/>
    <property type="molecule type" value="Genomic_DNA"/>
</dbReference>
<keyword evidence="3" id="KW-1185">Reference proteome</keyword>
<accession>A0A938Y6D4</accession>
<evidence type="ECO:0000313" key="3">
    <source>
        <dbReference type="Proteomes" id="UP000663792"/>
    </source>
</evidence>
<dbReference type="Pfam" id="PF12146">
    <property type="entry name" value="Hydrolase_4"/>
    <property type="match status" value="1"/>
</dbReference>
<protein>
    <submittedName>
        <fullName evidence="2">Alpha/beta fold hydrolase</fullName>
    </submittedName>
</protein>
<feature type="domain" description="Serine aminopeptidase S33" evidence="1">
    <location>
        <begin position="68"/>
        <end position="148"/>
    </location>
</feature>
<dbReference type="SUPFAM" id="SSF53474">
    <property type="entry name" value="alpha/beta-Hydrolases"/>
    <property type="match status" value="1"/>
</dbReference>
<keyword evidence="2" id="KW-0378">Hydrolase</keyword>
<name>A0A938Y6D4_9ACTN</name>